<keyword evidence="2" id="KW-1185">Reference proteome</keyword>
<evidence type="ECO:0000313" key="1">
    <source>
        <dbReference type="EMBL" id="SDE30661.1"/>
    </source>
</evidence>
<dbReference type="InterPro" id="IPR016084">
    <property type="entry name" value="Haem_Oase-like_multi-hlx"/>
</dbReference>
<dbReference type="EMBL" id="FMZX01000027">
    <property type="protein sequence ID" value="SDE30661.1"/>
    <property type="molecule type" value="Genomic_DNA"/>
</dbReference>
<organism evidence="1 2">
    <name type="scientific">Belnapia rosea</name>
    <dbReference type="NCBI Taxonomy" id="938405"/>
    <lineage>
        <taxon>Bacteria</taxon>
        <taxon>Pseudomonadati</taxon>
        <taxon>Pseudomonadota</taxon>
        <taxon>Alphaproteobacteria</taxon>
        <taxon>Acetobacterales</taxon>
        <taxon>Roseomonadaceae</taxon>
        <taxon>Belnapia</taxon>
    </lineage>
</organism>
<dbReference type="Proteomes" id="UP000198925">
    <property type="component" value="Unassembled WGS sequence"/>
</dbReference>
<dbReference type="GO" id="GO:0004392">
    <property type="term" value="F:heme oxygenase (decyclizing) activity"/>
    <property type="evidence" value="ECO:0007669"/>
    <property type="project" value="InterPro"/>
</dbReference>
<reference evidence="1 2" key="1">
    <citation type="submission" date="2016-10" db="EMBL/GenBank/DDBJ databases">
        <authorList>
            <person name="de Groot N.N."/>
        </authorList>
    </citation>
    <scope>NUCLEOTIDE SEQUENCE [LARGE SCALE GENOMIC DNA]</scope>
    <source>
        <strain evidence="1 2">CPCC 100156</strain>
    </source>
</reference>
<gene>
    <name evidence="1" type="ORF">SAMN04487779_102728</name>
</gene>
<dbReference type="SUPFAM" id="SSF48613">
    <property type="entry name" value="Heme oxygenase-like"/>
    <property type="match status" value="1"/>
</dbReference>
<dbReference type="AlphaFoldDB" id="A0A1G7BU55"/>
<proteinExistence type="predicted"/>
<name>A0A1G7BU55_9PROT</name>
<dbReference type="GO" id="GO:0006788">
    <property type="term" value="P:heme oxidation"/>
    <property type="evidence" value="ECO:0007669"/>
    <property type="project" value="InterPro"/>
</dbReference>
<dbReference type="CDD" id="cd19166">
    <property type="entry name" value="HemeO-bac"/>
    <property type="match status" value="1"/>
</dbReference>
<accession>A0A1G7BU55</accession>
<sequence>MLDDTGAGRWLLDWPRRRKAGLIRADLRALGVDEPEASPVHAAVADALPFPWHAGAVLAVLSVLEGAKLGGAVLARRVAHLGLTRDHGASSFDPYGADRGAMWHEYLRTLQDAELAPNEEAEFGPCAAATFALFAVRVPAPCLAHFCIPSAPAPLP</sequence>
<dbReference type="Pfam" id="PF01126">
    <property type="entry name" value="Heme_oxygenase"/>
    <property type="match status" value="1"/>
</dbReference>
<dbReference type="InterPro" id="IPR016053">
    <property type="entry name" value="Haem_Oase-like"/>
</dbReference>
<evidence type="ECO:0000313" key="2">
    <source>
        <dbReference type="Proteomes" id="UP000198925"/>
    </source>
</evidence>
<dbReference type="Gene3D" id="1.20.910.10">
    <property type="entry name" value="Heme oxygenase-like"/>
    <property type="match status" value="1"/>
</dbReference>
<protein>
    <submittedName>
        <fullName evidence="1">Heme oxygenase</fullName>
    </submittedName>
</protein>